<feature type="compositionally biased region" description="Low complexity" evidence="1">
    <location>
        <begin position="169"/>
        <end position="188"/>
    </location>
</feature>
<name>A0A3N4I1J7_ASCIM</name>
<gene>
    <name evidence="2" type="ORF">BJ508DRAFT_329614</name>
</gene>
<feature type="compositionally biased region" description="Polar residues" evidence="1">
    <location>
        <begin position="27"/>
        <end position="38"/>
    </location>
</feature>
<feature type="region of interest" description="Disordered" evidence="1">
    <location>
        <begin position="27"/>
        <end position="200"/>
    </location>
</feature>
<reference evidence="2 3" key="1">
    <citation type="journal article" date="2018" name="Nat. Ecol. Evol.">
        <title>Pezizomycetes genomes reveal the molecular basis of ectomycorrhizal truffle lifestyle.</title>
        <authorList>
            <person name="Murat C."/>
            <person name="Payen T."/>
            <person name="Noel B."/>
            <person name="Kuo A."/>
            <person name="Morin E."/>
            <person name="Chen J."/>
            <person name="Kohler A."/>
            <person name="Krizsan K."/>
            <person name="Balestrini R."/>
            <person name="Da Silva C."/>
            <person name="Montanini B."/>
            <person name="Hainaut M."/>
            <person name="Levati E."/>
            <person name="Barry K.W."/>
            <person name="Belfiori B."/>
            <person name="Cichocki N."/>
            <person name="Clum A."/>
            <person name="Dockter R.B."/>
            <person name="Fauchery L."/>
            <person name="Guy J."/>
            <person name="Iotti M."/>
            <person name="Le Tacon F."/>
            <person name="Lindquist E.A."/>
            <person name="Lipzen A."/>
            <person name="Malagnac F."/>
            <person name="Mello A."/>
            <person name="Molinier V."/>
            <person name="Miyauchi S."/>
            <person name="Poulain J."/>
            <person name="Riccioni C."/>
            <person name="Rubini A."/>
            <person name="Sitrit Y."/>
            <person name="Splivallo R."/>
            <person name="Traeger S."/>
            <person name="Wang M."/>
            <person name="Zifcakova L."/>
            <person name="Wipf D."/>
            <person name="Zambonelli A."/>
            <person name="Paolocci F."/>
            <person name="Nowrousian M."/>
            <person name="Ottonello S."/>
            <person name="Baldrian P."/>
            <person name="Spatafora J.W."/>
            <person name="Henrissat B."/>
            <person name="Nagy L.G."/>
            <person name="Aury J.M."/>
            <person name="Wincker P."/>
            <person name="Grigoriev I.V."/>
            <person name="Bonfante P."/>
            <person name="Martin F.M."/>
        </authorList>
    </citation>
    <scope>NUCLEOTIDE SEQUENCE [LARGE SCALE GENOMIC DNA]</scope>
    <source>
        <strain evidence="2 3">RN42</strain>
    </source>
</reference>
<feature type="compositionally biased region" description="Basic residues" evidence="1">
    <location>
        <begin position="144"/>
        <end position="153"/>
    </location>
</feature>
<dbReference type="AlphaFoldDB" id="A0A3N4I1J7"/>
<feature type="region of interest" description="Disordered" evidence="1">
    <location>
        <begin position="387"/>
        <end position="409"/>
    </location>
</feature>
<feature type="compositionally biased region" description="Polar residues" evidence="1">
    <location>
        <begin position="112"/>
        <end position="122"/>
    </location>
</feature>
<dbReference type="EMBL" id="ML119716">
    <property type="protein sequence ID" value="RPA78101.1"/>
    <property type="molecule type" value="Genomic_DNA"/>
</dbReference>
<sequence>MATPLTPHNPLARQPMTPMRTRALLNLQTPTKTPSSPSYLKRSLDEDSDPRGSLASPKRVKSIGITDDIFDTPAKPPTARFILKSRALTSPSASPVTSRRLYSPNGLLASKKSPTASTLQKTPTKRSPKAPASLRRAVSQIRTPTKRSPRTIRRIPAPPPAYHLRSIDDILSSSPSSAPSLTFSSPAPHHSYSDDAFPETPTKVEIKPMREADMPASWFFSIYEQSPDEIRQTVLDHCTSILDLSGDDEDGLLPASRELERRGKENFPPEELDEVLAAADRESQESKVPRTPSKKRVTRSVTRNAVASKPRGVQKKEKKRRALGEMDVQKLYPSPTSTSTASAVPATPMKKPLKERMVKIVEEDDDDVFGGKGTDEGPGFIIFSDEEKGFRMDVAPPSPAGSDKMLASP</sequence>
<evidence type="ECO:0000313" key="3">
    <source>
        <dbReference type="Proteomes" id="UP000275078"/>
    </source>
</evidence>
<dbReference type="STRING" id="1160509.A0A3N4I1J7"/>
<protein>
    <submittedName>
        <fullName evidence="2">Uncharacterized protein</fullName>
    </submittedName>
</protein>
<accession>A0A3N4I1J7</accession>
<feature type="compositionally biased region" description="Polar residues" evidence="1">
    <location>
        <begin position="87"/>
        <end position="97"/>
    </location>
</feature>
<evidence type="ECO:0000313" key="2">
    <source>
        <dbReference type="EMBL" id="RPA78101.1"/>
    </source>
</evidence>
<proteinExistence type="predicted"/>
<feature type="compositionally biased region" description="Basic and acidic residues" evidence="1">
    <location>
        <begin position="279"/>
        <end position="288"/>
    </location>
</feature>
<evidence type="ECO:0000256" key="1">
    <source>
        <dbReference type="SAM" id="MobiDB-lite"/>
    </source>
</evidence>
<feature type="compositionally biased region" description="Basic residues" evidence="1">
    <location>
        <begin position="312"/>
        <end position="321"/>
    </location>
</feature>
<feature type="compositionally biased region" description="Basic and acidic residues" evidence="1">
    <location>
        <begin position="257"/>
        <end position="267"/>
    </location>
</feature>
<feature type="compositionally biased region" description="Low complexity" evidence="1">
    <location>
        <begin position="333"/>
        <end position="348"/>
    </location>
</feature>
<feature type="region of interest" description="Disordered" evidence="1">
    <location>
        <begin position="246"/>
        <end position="350"/>
    </location>
</feature>
<dbReference type="OrthoDB" id="425602at2759"/>
<dbReference type="Proteomes" id="UP000275078">
    <property type="component" value="Unassembled WGS sequence"/>
</dbReference>
<organism evidence="2 3">
    <name type="scientific">Ascobolus immersus RN42</name>
    <dbReference type="NCBI Taxonomy" id="1160509"/>
    <lineage>
        <taxon>Eukaryota</taxon>
        <taxon>Fungi</taxon>
        <taxon>Dikarya</taxon>
        <taxon>Ascomycota</taxon>
        <taxon>Pezizomycotina</taxon>
        <taxon>Pezizomycetes</taxon>
        <taxon>Pezizales</taxon>
        <taxon>Ascobolaceae</taxon>
        <taxon>Ascobolus</taxon>
    </lineage>
</organism>
<keyword evidence="3" id="KW-1185">Reference proteome</keyword>